<evidence type="ECO:0000313" key="1">
    <source>
        <dbReference type="EMBL" id="GFR07905.1"/>
    </source>
</evidence>
<reference evidence="1" key="1">
    <citation type="submission" date="2020-07" db="EMBL/GenBank/DDBJ databases">
        <title>Multicomponent nature underlies the extraordinary mechanical properties of spider dragline silk.</title>
        <authorList>
            <person name="Kono N."/>
            <person name="Nakamura H."/>
            <person name="Mori M."/>
            <person name="Yoshida Y."/>
            <person name="Ohtoshi R."/>
            <person name="Malay A.D."/>
            <person name="Moran D.A.P."/>
            <person name="Tomita M."/>
            <person name="Numata K."/>
            <person name="Arakawa K."/>
        </authorList>
    </citation>
    <scope>NUCLEOTIDE SEQUENCE</scope>
</reference>
<organism evidence="1 2">
    <name type="scientific">Trichonephila clavata</name>
    <name type="common">Joro spider</name>
    <name type="synonym">Nephila clavata</name>
    <dbReference type="NCBI Taxonomy" id="2740835"/>
    <lineage>
        <taxon>Eukaryota</taxon>
        <taxon>Metazoa</taxon>
        <taxon>Ecdysozoa</taxon>
        <taxon>Arthropoda</taxon>
        <taxon>Chelicerata</taxon>
        <taxon>Arachnida</taxon>
        <taxon>Araneae</taxon>
        <taxon>Araneomorphae</taxon>
        <taxon>Entelegynae</taxon>
        <taxon>Araneoidea</taxon>
        <taxon>Nephilidae</taxon>
        <taxon>Trichonephila</taxon>
    </lineage>
</organism>
<gene>
    <name evidence="1" type="ORF">TNCT_219661</name>
</gene>
<keyword evidence="2" id="KW-1185">Reference proteome</keyword>
<evidence type="ECO:0000313" key="2">
    <source>
        <dbReference type="Proteomes" id="UP000887116"/>
    </source>
</evidence>
<comment type="caution">
    <text evidence="1">The sequence shown here is derived from an EMBL/GenBank/DDBJ whole genome shotgun (WGS) entry which is preliminary data.</text>
</comment>
<proteinExistence type="predicted"/>
<dbReference type="Proteomes" id="UP000887116">
    <property type="component" value="Unassembled WGS sequence"/>
</dbReference>
<dbReference type="EMBL" id="BMAO01026227">
    <property type="protein sequence ID" value="GFR07905.1"/>
    <property type="molecule type" value="Genomic_DNA"/>
</dbReference>
<sequence length="71" mass="8285">MLNRSSVLLYSFHIRSLSRHFRYARASYVGLSRLPTGKTKLVHTSVASKNQETTEQYHFKISPIYYSSAFR</sequence>
<name>A0A8X6IN50_TRICU</name>
<protein>
    <submittedName>
        <fullName evidence="1">Uncharacterized protein</fullName>
    </submittedName>
</protein>
<dbReference type="AlphaFoldDB" id="A0A8X6IN50"/>
<accession>A0A8X6IN50</accession>